<dbReference type="AlphaFoldDB" id="C0QMR2"/>
<geneLocation type="plasmid" evidence="2 3">
    <name>pHRM2a</name>
</geneLocation>
<gene>
    <name evidence="2" type="ORF">HRM2_p00620</name>
</gene>
<dbReference type="EMBL" id="CP001088">
    <property type="protein sequence ID" value="ACN18056.1"/>
    <property type="molecule type" value="Genomic_DNA"/>
</dbReference>
<dbReference type="HOGENOM" id="CLU_1488418_0_0_7"/>
<evidence type="ECO:0000256" key="1">
    <source>
        <dbReference type="SAM" id="Phobius"/>
    </source>
</evidence>
<reference evidence="2 3" key="1">
    <citation type="journal article" date="2009" name="Environ. Microbiol.">
        <title>Genome sequence of Desulfobacterium autotrophicum HRM2, a marine sulfate reducer oxidizing organic carbon completely to carbon dioxide.</title>
        <authorList>
            <person name="Strittmatter A.W."/>
            <person name="Liesegang H."/>
            <person name="Rabus R."/>
            <person name="Decker I."/>
            <person name="Amann J."/>
            <person name="Andres S."/>
            <person name="Henne A."/>
            <person name="Fricke W.F."/>
            <person name="Martinez-Arias R."/>
            <person name="Bartels D."/>
            <person name="Goesmann A."/>
            <person name="Krause L."/>
            <person name="Puehler A."/>
            <person name="Klenk H.P."/>
            <person name="Richter M."/>
            <person name="Schuler M."/>
            <person name="Gloeckner F.O."/>
            <person name="Meyerdierks A."/>
            <person name="Gottschalk G."/>
            <person name="Amann R."/>
        </authorList>
    </citation>
    <scope>NUCLEOTIDE SEQUENCE [LARGE SCALE GENOMIC DNA]</scope>
    <source>
        <strain evidence="3">ATCC 43914 / DSM 3382 / HRM2</strain>
        <plasmid evidence="3">Plasmid pHRM2a</plasmid>
    </source>
</reference>
<name>C0QMR2_DESAH</name>
<feature type="transmembrane region" description="Helical" evidence="1">
    <location>
        <begin position="143"/>
        <end position="167"/>
    </location>
</feature>
<dbReference type="KEGG" id="dat:HRM2_p00620"/>
<organism evidence="2 3">
    <name type="scientific">Desulforapulum autotrophicum (strain ATCC 43914 / DSM 3382 / VKM B-1955 / HRM2)</name>
    <name type="common">Desulfobacterium autotrophicum</name>
    <dbReference type="NCBI Taxonomy" id="177437"/>
    <lineage>
        <taxon>Bacteria</taxon>
        <taxon>Pseudomonadati</taxon>
        <taxon>Thermodesulfobacteriota</taxon>
        <taxon>Desulfobacteria</taxon>
        <taxon>Desulfobacterales</taxon>
        <taxon>Desulfobacteraceae</taxon>
        <taxon>Desulforapulum</taxon>
    </lineage>
</organism>
<dbReference type="Proteomes" id="UP000000442">
    <property type="component" value="Plasmid pHRM2a"/>
</dbReference>
<dbReference type="eggNOG" id="ENOG50346XA">
    <property type="taxonomic scope" value="Bacteria"/>
</dbReference>
<accession>C0QMR2</accession>
<protein>
    <submittedName>
        <fullName evidence="2">Membrane protein</fullName>
    </submittedName>
</protein>
<keyword evidence="1" id="KW-1133">Transmembrane helix</keyword>
<evidence type="ECO:0000313" key="3">
    <source>
        <dbReference type="Proteomes" id="UP000000442"/>
    </source>
</evidence>
<keyword evidence="3" id="KW-1185">Reference proteome</keyword>
<keyword evidence="2" id="KW-0614">Plasmid</keyword>
<feature type="transmembrane region" description="Helical" evidence="1">
    <location>
        <begin position="48"/>
        <end position="66"/>
    </location>
</feature>
<dbReference type="RefSeq" id="WP_012663345.1">
    <property type="nucleotide sequence ID" value="NC_012109.1"/>
</dbReference>
<keyword evidence="1" id="KW-0812">Transmembrane</keyword>
<evidence type="ECO:0000313" key="2">
    <source>
        <dbReference type="EMBL" id="ACN18056.1"/>
    </source>
</evidence>
<dbReference type="OrthoDB" id="5540940at2"/>
<proteinExistence type="predicted"/>
<keyword evidence="1" id="KW-0472">Membrane</keyword>
<sequence>MLEVSEGLEKTKTKMLLASAVALFVSLTKTLPNKVTAIGLDLEGNESILGWFILTISSYFLIRFVMLSTVELLQYYLPDLISTKTSKTTGDTIGLTADECFNNEREDDYEIGTVSGEIHEINKKNEVIRRTYKTLFIKFSNGITLLFELFGPMIFSITSIALLYRFLT</sequence>